<feature type="compositionally biased region" description="Polar residues" evidence="1">
    <location>
        <begin position="153"/>
        <end position="163"/>
    </location>
</feature>
<accession>A0A0G0HVS5</accession>
<feature type="compositionally biased region" description="Polar residues" evidence="1">
    <location>
        <begin position="176"/>
        <end position="188"/>
    </location>
</feature>
<feature type="region of interest" description="Disordered" evidence="1">
    <location>
        <begin position="146"/>
        <end position="191"/>
    </location>
</feature>
<keyword evidence="3" id="KW-0808">Transferase</keyword>
<keyword evidence="2" id="KW-1133">Transmembrane helix</keyword>
<feature type="region of interest" description="Disordered" evidence="1">
    <location>
        <begin position="33"/>
        <end position="91"/>
    </location>
</feature>
<keyword evidence="3" id="KW-0723">Serine/threonine-protein kinase</keyword>
<feature type="region of interest" description="Disordered" evidence="1">
    <location>
        <begin position="120"/>
        <end position="139"/>
    </location>
</feature>
<reference evidence="3 4" key="1">
    <citation type="journal article" date="2015" name="Nature">
        <title>rRNA introns, odd ribosomes, and small enigmatic genomes across a large radiation of phyla.</title>
        <authorList>
            <person name="Brown C.T."/>
            <person name="Hug L.A."/>
            <person name="Thomas B.C."/>
            <person name="Sharon I."/>
            <person name="Castelle C.J."/>
            <person name="Singh A."/>
            <person name="Wilkins M.J."/>
            <person name="Williams K.H."/>
            <person name="Banfield J.F."/>
        </authorList>
    </citation>
    <scope>NUCLEOTIDE SEQUENCE [LARGE SCALE GENOMIC DNA]</scope>
</reference>
<organism evidence="3 4">
    <name type="scientific">Candidatus Woesebacteria bacterium GW2011_GWD1_38_10</name>
    <dbReference type="NCBI Taxonomy" id="1618592"/>
    <lineage>
        <taxon>Bacteria</taxon>
        <taxon>Candidatus Woeseibacteriota</taxon>
    </lineage>
</organism>
<feature type="compositionally biased region" description="Polar residues" evidence="1">
    <location>
        <begin position="123"/>
        <end position="135"/>
    </location>
</feature>
<keyword evidence="2" id="KW-0472">Membrane</keyword>
<feature type="compositionally biased region" description="Pro residues" evidence="1">
    <location>
        <begin position="165"/>
        <end position="174"/>
    </location>
</feature>
<evidence type="ECO:0000256" key="2">
    <source>
        <dbReference type="SAM" id="Phobius"/>
    </source>
</evidence>
<evidence type="ECO:0000256" key="1">
    <source>
        <dbReference type="SAM" id="MobiDB-lite"/>
    </source>
</evidence>
<dbReference type="EMBL" id="LBTW01000056">
    <property type="protein sequence ID" value="KKQ47238.1"/>
    <property type="molecule type" value="Genomic_DNA"/>
</dbReference>
<evidence type="ECO:0000313" key="4">
    <source>
        <dbReference type="Proteomes" id="UP000034366"/>
    </source>
</evidence>
<sequence length="400" mass="43428">MYHLILASARKIRHTEYIMKPADPTSDSLISGFNTNIQNAPPQGVANNTSQGIGIEPQLPQNPNPTTSSVVPSTPPTEDLSYTSQPQITPSVEQPEPLLTQQATISPQPLAENSAFAPAGIQLPQNPSAPANTAPLNDPAQIFNPAAVENPIPDNNSPSQMTSPNDPPPAPPSQPQMNQVQPDLTSAVVSEKPKGKTPVLLIILLLLVVGVLGTVGYLAYQNYTLSKNVSDTPPTQASLTVPEVKEEEIVDPYLNYVSHQSAIMPLTFMYPKGWIVNETENEELANQKMIKVNSADFSYEGSDIAQGYDLRIGPVNDLTKKYDTFEAFAAEENTDSLFTQESINEHMWLVKGNEAKTLINKSPLTIALYASQENAQEAVNIFRNILNTINISETPPPVPQ</sequence>
<keyword evidence="2" id="KW-0812">Transmembrane</keyword>
<feature type="compositionally biased region" description="Polar residues" evidence="1">
    <location>
        <begin position="80"/>
        <end position="91"/>
    </location>
</feature>
<feature type="compositionally biased region" description="Polar residues" evidence="1">
    <location>
        <begin position="33"/>
        <end position="52"/>
    </location>
</feature>
<gene>
    <name evidence="3" type="ORF">US67_C0056G0006</name>
</gene>
<comment type="caution">
    <text evidence="3">The sequence shown here is derived from an EMBL/GenBank/DDBJ whole genome shotgun (WGS) entry which is preliminary data.</text>
</comment>
<dbReference type="GO" id="GO:0004674">
    <property type="term" value="F:protein serine/threonine kinase activity"/>
    <property type="evidence" value="ECO:0007669"/>
    <property type="project" value="UniProtKB-KW"/>
</dbReference>
<dbReference type="AlphaFoldDB" id="A0A0G0HVS5"/>
<proteinExistence type="predicted"/>
<dbReference type="Proteomes" id="UP000034366">
    <property type="component" value="Unassembled WGS sequence"/>
</dbReference>
<feature type="transmembrane region" description="Helical" evidence="2">
    <location>
        <begin position="199"/>
        <end position="220"/>
    </location>
</feature>
<protein>
    <submittedName>
        <fullName evidence="3">Serine/threonine protein kinase</fullName>
    </submittedName>
</protein>
<evidence type="ECO:0000313" key="3">
    <source>
        <dbReference type="EMBL" id="KKQ47238.1"/>
    </source>
</evidence>
<name>A0A0G0HVS5_9BACT</name>
<keyword evidence="3" id="KW-0418">Kinase</keyword>